<accession>A0ABV3XQM6</accession>
<protein>
    <recommendedName>
        <fullName evidence="8">Mg-protoporphyrin IX chelatase</fullName>
        <ecNumber evidence="8">6.6.1.1</ecNumber>
    </recommendedName>
</protein>
<evidence type="ECO:0000259" key="10">
    <source>
        <dbReference type="PROSITE" id="PS50234"/>
    </source>
</evidence>
<dbReference type="PANTHER" id="PTHR43473:SF2">
    <property type="entry name" value="MAGNESIUM-CHELATASE SUBUNIT CHLD, CHLOROPLASTIC"/>
    <property type="match status" value="1"/>
</dbReference>
<evidence type="ECO:0000256" key="2">
    <source>
        <dbReference type="ARBA" id="ARBA00022531"/>
    </source>
</evidence>
<feature type="region of interest" description="Disordered" evidence="9">
    <location>
        <begin position="303"/>
        <end position="331"/>
    </location>
</feature>
<evidence type="ECO:0000256" key="3">
    <source>
        <dbReference type="ARBA" id="ARBA00022598"/>
    </source>
</evidence>
<dbReference type="Gene3D" id="3.40.50.410">
    <property type="entry name" value="von Willebrand factor, type A domain"/>
    <property type="match status" value="1"/>
</dbReference>
<comment type="pathway">
    <text evidence="8">Porphyrin-containing compound metabolism; bacteriochlorophyll biosynthesis.</text>
</comment>
<dbReference type="Pfam" id="PF13519">
    <property type="entry name" value="VWA_2"/>
    <property type="match status" value="1"/>
</dbReference>
<comment type="function">
    <text evidence="8">Involved in bacteriochlorophyll biosynthesis; introduces a magnesium ion into protoporphyrin IX to yield Mg-protoporphyrin IX.</text>
</comment>
<evidence type="ECO:0000256" key="7">
    <source>
        <dbReference type="ARBA" id="ARBA00048693"/>
    </source>
</evidence>
<evidence type="ECO:0000256" key="8">
    <source>
        <dbReference type="RuleBase" id="RU362087"/>
    </source>
</evidence>
<comment type="similarity">
    <text evidence="1 8">Belongs to the Mg-chelatase subunits D/I family.</text>
</comment>
<feature type="region of interest" description="Disordered" evidence="9">
    <location>
        <begin position="236"/>
        <end position="273"/>
    </location>
</feature>
<evidence type="ECO:0000256" key="4">
    <source>
        <dbReference type="ARBA" id="ARBA00022741"/>
    </source>
</evidence>
<keyword evidence="6 8" id="KW-0149">Chlorophyll biosynthesis</keyword>
<dbReference type="InterPro" id="IPR011776">
    <property type="entry name" value="Mg_chelatase_ATPase-dsu"/>
</dbReference>
<dbReference type="NCBIfam" id="TIGR02031">
    <property type="entry name" value="BchD-ChlD"/>
    <property type="match status" value="1"/>
</dbReference>
<dbReference type="SMART" id="SM00327">
    <property type="entry name" value="VWA"/>
    <property type="match status" value="1"/>
</dbReference>
<evidence type="ECO:0000256" key="6">
    <source>
        <dbReference type="ARBA" id="ARBA00023171"/>
    </source>
</evidence>
<gene>
    <name evidence="11" type="ORF">Ga0609869_000980</name>
</gene>
<dbReference type="InterPro" id="IPR027417">
    <property type="entry name" value="P-loop_NTPase"/>
</dbReference>
<dbReference type="SUPFAM" id="SSF52540">
    <property type="entry name" value="P-loop containing nucleoside triphosphate hydrolases"/>
    <property type="match status" value="1"/>
</dbReference>
<keyword evidence="8" id="KW-0077">Bacteriochlorophyll biosynthesis</keyword>
<dbReference type="EMBL" id="JBEHHI010000001">
    <property type="protein sequence ID" value="MEX5727627.1"/>
    <property type="molecule type" value="Genomic_DNA"/>
</dbReference>
<dbReference type="InterPro" id="IPR002035">
    <property type="entry name" value="VWF_A"/>
</dbReference>
<evidence type="ECO:0000256" key="1">
    <source>
        <dbReference type="ARBA" id="ARBA00005799"/>
    </source>
</evidence>
<dbReference type="InterPro" id="IPR036465">
    <property type="entry name" value="vWFA_dom_sf"/>
</dbReference>
<dbReference type="InterPro" id="IPR041702">
    <property type="entry name" value="BchD/ChlD_VWA"/>
</dbReference>
<evidence type="ECO:0000313" key="12">
    <source>
        <dbReference type="Proteomes" id="UP001560019"/>
    </source>
</evidence>
<keyword evidence="12" id="KW-1185">Reference proteome</keyword>
<dbReference type="PROSITE" id="PS50234">
    <property type="entry name" value="VWFA"/>
    <property type="match status" value="1"/>
</dbReference>
<comment type="caution">
    <text evidence="11">The sequence shown here is derived from an EMBL/GenBank/DDBJ whole genome shotgun (WGS) entry which is preliminary data.</text>
</comment>
<reference evidence="11 12" key="1">
    <citation type="submission" date="2024-06" db="EMBL/GenBank/DDBJ databases">
        <title>Genome of Rhodovulum iodosum, a marine photoferrotroph.</title>
        <authorList>
            <person name="Bianchini G."/>
            <person name="Nikeleit V."/>
            <person name="Kappler A."/>
            <person name="Bryce C."/>
            <person name="Sanchez-Baracaldo P."/>
        </authorList>
    </citation>
    <scope>NUCLEOTIDE SEQUENCE [LARGE SCALE GENOMIC DNA]</scope>
    <source>
        <strain evidence="11 12">UT/N1</strain>
    </source>
</reference>
<feature type="compositionally biased region" description="Basic residues" evidence="9">
    <location>
        <begin position="314"/>
        <end position="329"/>
    </location>
</feature>
<dbReference type="EC" id="6.6.1.1" evidence="8"/>
<feature type="compositionally biased region" description="Acidic residues" evidence="9">
    <location>
        <begin position="242"/>
        <end position="273"/>
    </location>
</feature>
<dbReference type="NCBIfam" id="NF009943">
    <property type="entry name" value="PRK13406.1"/>
    <property type="match status" value="1"/>
</dbReference>
<name>A0ABV3XQM6_9RHOB</name>
<keyword evidence="4 8" id="KW-0547">Nucleotide-binding</keyword>
<evidence type="ECO:0000256" key="5">
    <source>
        <dbReference type="ARBA" id="ARBA00022840"/>
    </source>
</evidence>
<sequence>MTTPMSPWERVETALAALAVDPAGLGGMWLRARSGPVRDRVVAGLSVIPLPQRRLHPSIGDEQLFGGIDLAATLASGKVVERAGILAKPALLVLPMAERATPGLAARLAGALDQNIGHCLVALDEGAEPDEALPVALNDRLGVHVDLDALPWGETDPLELDPEGLAAARARLAAVRAAPGILEDLTIVAVRLGIDSLRAPMLALRMSKALAALAGQSEVETDDVAAAVELVLAPRATQFPEPEPEEPPEDDTPPPPEDPQDDPDGGDEGEQSLDDLPLQDILLEAAQAALPADLLAQLAAGKAQRGQGGAGAGAKRKGNRRGRPIPSRRGRIDGQTRVDIISTLRAAAPWQTIRRRDSLIERKLHIRTDDIRVKRYEEKSDRLLIFVVDASGSAAMTRLAEAKGAVELLLAEAYARRDHVALVAFRGEGAELLLPPTRSLVQTKRRLAALPGGGGTPLAAGLRLALEVATTASGRGMTPTVALLTDGRANITLEGTANRAIAAEDATRMAQALRLNNLPGMVIDMGMRPERSLKVLADAMGAPYIPLPRADANRLSSAVSAVLDA</sequence>
<keyword evidence="3 8" id="KW-0436">Ligase</keyword>
<dbReference type="Pfam" id="PF17863">
    <property type="entry name" value="AAA_lid_2"/>
    <property type="match status" value="1"/>
</dbReference>
<proteinExistence type="inferred from homology"/>
<evidence type="ECO:0000313" key="11">
    <source>
        <dbReference type="EMBL" id="MEX5727627.1"/>
    </source>
</evidence>
<feature type="domain" description="VWFA" evidence="10">
    <location>
        <begin position="383"/>
        <end position="562"/>
    </location>
</feature>
<dbReference type="Proteomes" id="UP001560019">
    <property type="component" value="Unassembled WGS sequence"/>
</dbReference>
<dbReference type="InterPro" id="IPR041628">
    <property type="entry name" value="ChlI/MoxR_AAA_lid"/>
</dbReference>
<dbReference type="PANTHER" id="PTHR43473">
    <property type="entry name" value="MAGNESIUM-CHELATASE SUBUNIT CHLD, CHLOROPLASTIC"/>
    <property type="match status" value="1"/>
</dbReference>
<comment type="catalytic activity">
    <reaction evidence="7 8">
        <text>protoporphyrin IX + Mg(2+) + ATP + H2O = Mg-protoporphyrin IX + ADP + phosphate + 3 H(+)</text>
        <dbReference type="Rhea" id="RHEA:13961"/>
        <dbReference type="ChEBI" id="CHEBI:15377"/>
        <dbReference type="ChEBI" id="CHEBI:15378"/>
        <dbReference type="ChEBI" id="CHEBI:18420"/>
        <dbReference type="ChEBI" id="CHEBI:30616"/>
        <dbReference type="ChEBI" id="CHEBI:43474"/>
        <dbReference type="ChEBI" id="CHEBI:57306"/>
        <dbReference type="ChEBI" id="CHEBI:60492"/>
        <dbReference type="ChEBI" id="CHEBI:456216"/>
        <dbReference type="EC" id="6.6.1.1"/>
    </reaction>
</comment>
<dbReference type="CDD" id="cd01451">
    <property type="entry name" value="vWA_Magnesium_chelatase"/>
    <property type="match status" value="1"/>
</dbReference>
<dbReference type="SUPFAM" id="SSF53300">
    <property type="entry name" value="vWA-like"/>
    <property type="match status" value="1"/>
</dbReference>
<organism evidence="11 12">
    <name type="scientific">Rhodovulum iodosum</name>
    <dbReference type="NCBI Taxonomy" id="68291"/>
    <lineage>
        <taxon>Bacteria</taxon>
        <taxon>Pseudomonadati</taxon>
        <taxon>Pseudomonadota</taxon>
        <taxon>Alphaproteobacteria</taxon>
        <taxon>Rhodobacterales</taxon>
        <taxon>Paracoccaceae</taxon>
        <taxon>Rhodovulum</taxon>
    </lineage>
</organism>
<evidence type="ECO:0000256" key="9">
    <source>
        <dbReference type="SAM" id="MobiDB-lite"/>
    </source>
</evidence>
<keyword evidence="5 8" id="KW-0067">ATP-binding</keyword>
<keyword evidence="2 8" id="KW-0602">Photosynthesis</keyword>
<dbReference type="Gene3D" id="1.10.8.80">
    <property type="entry name" value="Magnesium chelatase subunit I, C-Terminal domain"/>
    <property type="match status" value="1"/>
</dbReference>